<name>A0AAD2HWR8_9AGAR</name>
<protein>
    <submittedName>
        <fullName evidence="1">Uncharacterized protein</fullName>
    </submittedName>
</protein>
<evidence type="ECO:0000313" key="1">
    <source>
        <dbReference type="EMBL" id="CAK5282575.1"/>
    </source>
</evidence>
<dbReference type="AlphaFoldDB" id="A0AAD2HWR8"/>
<gene>
    <name evidence="1" type="ORF">MYCIT1_LOCUS34419</name>
</gene>
<dbReference type="EMBL" id="CAVNYO010000455">
    <property type="protein sequence ID" value="CAK5282575.1"/>
    <property type="molecule type" value="Genomic_DNA"/>
</dbReference>
<accession>A0AAD2HWR8</accession>
<proteinExistence type="predicted"/>
<evidence type="ECO:0000313" key="2">
    <source>
        <dbReference type="Proteomes" id="UP001295794"/>
    </source>
</evidence>
<organism evidence="1 2">
    <name type="scientific">Mycena citricolor</name>
    <dbReference type="NCBI Taxonomy" id="2018698"/>
    <lineage>
        <taxon>Eukaryota</taxon>
        <taxon>Fungi</taxon>
        <taxon>Dikarya</taxon>
        <taxon>Basidiomycota</taxon>
        <taxon>Agaricomycotina</taxon>
        <taxon>Agaricomycetes</taxon>
        <taxon>Agaricomycetidae</taxon>
        <taxon>Agaricales</taxon>
        <taxon>Marasmiineae</taxon>
        <taxon>Mycenaceae</taxon>
        <taxon>Mycena</taxon>
    </lineage>
</organism>
<reference evidence="1" key="1">
    <citation type="submission" date="2023-11" db="EMBL/GenBank/DDBJ databases">
        <authorList>
            <person name="De Vega J J."/>
            <person name="De Vega J J."/>
        </authorList>
    </citation>
    <scope>NUCLEOTIDE SEQUENCE</scope>
</reference>
<comment type="caution">
    <text evidence="1">The sequence shown here is derived from an EMBL/GenBank/DDBJ whole genome shotgun (WGS) entry which is preliminary data.</text>
</comment>
<sequence>MAVLTRGDGALVLDVDGLAYLSDKSCCGSACQSAITRTYSVRRHVILEPTARGFNIDSGASRSLRHNNHSELRRTLREELAVALNDPTTLSFDDEHLFDIVPSALAQHNNLSPHSPSSPTLSWLFDSPPTRVHHPHFTTQIFLLKIWLLPLHASQRRSKRPSL</sequence>
<dbReference type="Proteomes" id="UP001295794">
    <property type="component" value="Unassembled WGS sequence"/>
</dbReference>
<keyword evidence="2" id="KW-1185">Reference proteome</keyword>